<comment type="caution">
    <text evidence="1">The sequence shown here is derived from an EMBL/GenBank/DDBJ whole genome shotgun (WGS) entry which is preliminary data.</text>
</comment>
<gene>
    <name evidence="1" type="ORF">AFUS01_LOCUS9784</name>
</gene>
<dbReference type="EMBL" id="CAJVCH010071253">
    <property type="protein sequence ID" value="CAG7720511.1"/>
    <property type="molecule type" value="Genomic_DNA"/>
</dbReference>
<keyword evidence="2" id="KW-1185">Reference proteome</keyword>
<sequence>AEMIFYKALSDLVMDGSFHDCQLPSD</sequence>
<evidence type="ECO:0000313" key="1">
    <source>
        <dbReference type="EMBL" id="CAG7720511.1"/>
    </source>
</evidence>
<dbReference type="Proteomes" id="UP000708208">
    <property type="component" value="Unassembled WGS sequence"/>
</dbReference>
<accession>A0A8J2NP83</accession>
<feature type="non-terminal residue" evidence="1">
    <location>
        <position position="1"/>
    </location>
</feature>
<evidence type="ECO:0000313" key="2">
    <source>
        <dbReference type="Proteomes" id="UP000708208"/>
    </source>
</evidence>
<name>A0A8J2NP83_9HEXA</name>
<reference evidence="1" key="1">
    <citation type="submission" date="2021-06" db="EMBL/GenBank/DDBJ databases">
        <authorList>
            <person name="Hodson N. C."/>
            <person name="Mongue J. A."/>
            <person name="Jaron S. K."/>
        </authorList>
    </citation>
    <scope>NUCLEOTIDE SEQUENCE</scope>
</reference>
<organism evidence="1 2">
    <name type="scientific">Allacma fusca</name>
    <dbReference type="NCBI Taxonomy" id="39272"/>
    <lineage>
        <taxon>Eukaryota</taxon>
        <taxon>Metazoa</taxon>
        <taxon>Ecdysozoa</taxon>
        <taxon>Arthropoda</taxon>
        <taxon>Hexapoda</taxon>
        <taxon>Collembola</taxon>
        <taxon>Symphypleona</taxon>
        <taxon>Sminthuridae</taxon>
        <taxon>Allacma</taxon>
    </lineage>
</organism>
<dbReference type="AlphaFoldDB" id="A0A8J2NP83"/>
<proteinExistence type="predicted"/>
<protein>
    <submittedName>
        <fullName evidence="1">Uncharacterized protein</fullName>
    </submittedName>
</protein>